<comment type="caution">
    <text evidence="1">The sequence shown here is derived from an EMBL/GenBank/DDBJ whole genome shotgun (WGS) entry which is preliminary data.</text>
</comment>
<organism evidence="1 2">
    <name type="scientific">Populus alba x Populus x berolinensis</name>
    <dbReference type="NCBI Taxonomy" id="444605"/>
    <lineage>
        <taxon>Eukaryota</taxon>
        <taxon>Viridiplantae</taxon>
        <taxon>Streptophyta</taxon>
        <taxon>Embryophyta</taxon>
        <taxon>Tracheophyta</taxon>
        <taxon>Spermatophyta</taxon>
        <taxon>Magnoliopsida</taxon>
        <taxon>eudicotyledons</taxon>
        <taxon>Gunneridae</taxon>
        <taxon>Pentapetalae</taxon>
        <taxon>rosids</taxon>
        <taxon>fabids</taxon>
        <taxon>Malpighiales</taxon>
        <taxon>Salicaceae</taxon>
        <taxon>Saliceae</taxon>
        <taxon>Populus</taxon>
    </lineage>
</organism>
<proteinExistence type="predicted"/>
<protein>
    <submittedName>
        <fullName evidence="1">Uncharacterized protein</fullName>
    </submittedName>
</protein>
<keyword evidence="2" id="KW-1185">Reference proteome</keyword>
<dbReference type="Proteomes" id="UP001164929">
    <property type="component" value="Chromosome 4"/>
</dbReference>
<evidence type="ECO:0000313" key="2">
    <source>
        <dbReference type="Proteomes" id="UP001164929"/>
    </source>
</evidence>
<reference evidence="1 2" key="1">
    <citation type="journal article" date="2023" name="Mol. Ecol. Resour.">
        <title>Chromosome-level genome assembly of a triploid poplar Populus alba 'Berolinensis'.</title>
        <authorList>
            <person name="Chen S."/>
            <person name="Yu Y."/>
            <person name="Wang X."/>
            <person name="Wang S."/>
            <person name="Zhang T."/>
            <person name="Zhou Y."/>
            <person name="He R."/>
            <person name="Meng N."/>
            <person name="Wang Y."/>
            <person name="Liu W."/>
            <person name="Liu Z."/>
            <person name="Liu J."/>
            <person name="Guo Q."/>
            <person name="Huang H."/>
            <person name="Sederoff R.R."/>
            <person name="Wang G."/>
            <person name="Qu G."/>
            <person name="Chen S."/>
        </authorList>
    </citation>
    <scope>NUCLEOTIDE SEQUENCE [LARGE SCALE GENOMIC DNA]</scope>
    <source>
        <strain evidence="1">SC-2020</strain>
    </source>
</reference>
<accession>A0AAD6QZD5</accession>
<name>A0AAD6QZD5_9ROSI</name>
<dbReference type="EMBL" id="JAQIZT010000004">
    <property type="protein sequence ID" value="KAJ6999509.1"/>
    <property type="molecule type" value="Genomic_DNA"/>
</dbReference>
<gene>
    <name evidence="1" type="ORF">NC653_010271</name>
</gene>
<dbReference type="AlphaFoldDB" id="A0AAD6QZD5"/>
<evidence type="ECO:0000313" key="1">
    <source>
        <dbReference type="EMBL" id="KAJ6999509.1"/>
    </source>
</evidence>
<sequence>MKSANRLPRLKQASHVGDMFDNYRGFLFWGTVVRGRHGRRRRLSGASGEMWRSCYWEAVAVVGGVVSLG</sequence>